<evidence type="ECO:0000256" key="4">
    <source>
        <dbReference type="ARBA" id="ARBA00023136"/>
    </source>
</evidence>
<dbReference type="InterPro" id="IPR043427">
    <property type="entry name" value="YscJ/FliF"/>
</dbReference>
<accession>A0A6J5F234</accession>
<keyword evidence="7 8" id="KW-0449">Lipoprotein</keyword>
<dbReference type="Gene3D" id="3.30.300.30">
    <property type="match status" value="1"/>
</dbReference>
<keyword evidence="8" id="KW-0812">Transmembrane</keyword>
<dbReference type="PANTHER" id="PTHR30046">
    <property type="entry name" value="FLAGELLAR M-RING PROTEIN"/>
    <property type="match status" value="1"/>
</dbReference>
<evidence type="ECO:0000313" key="10">
    <source>
        <dbReference type="EMBL" id="CAB3772868.1"/>
    </source>
</evidence>
<keyword evidence="5 8" id="KW-0564">Palmitate</keyword>
<proteinExistence type="inferred from homology"/>
<dbReference type="Proteomes" id="UP000494363">
    <property type="component" value="Unassembled WGS sequence"/>
</dbReference>
<dbReference type="Gene3D" id="3.30.70.1530">
    <property type="entry name" value="Hypothetical protein rpa1041"/>
    <property type="match status" value="1"/>
</dbReference>
<dbReference type="AlphaFoldDB" id="A0A6J5F234"/>
<comment type="subcellular location">
    <subcellularLocation>
        <location evidence="1">Cell outer membrane</location>
        <topology evidence="1">Lipid-anchor</topology>
    </subcellularLocation>
</comment>
<dbReference type="InterPro" id="IPR045851">
    <property type="entry name" value="AMP-bd_C_sf"/>
</dbReference>
<evidence type="ECO:0000259" key="9">
    <source>
        <dbReference type="Pfam" id="PF01514"/>
    </source>
</evidence>
<evidence type="ECO:0000256" key="6">
    <source>
        <dbReference type="ARBA" id="ARBA00023237"/>
    </source>
</evidence>
<feature type="transmembrane region" description="Helical" evidence="8">
    <location>
        <begin position="216"/>
        <end position="236"/>
    </location>
</feature>
<keyword evidence="11" id="KW-1185">Reference proteome</keyword>
<dbReference type="InterPro" id="IPR006182">
    <property type="entry name" value="FliF_N_dom"/>
</dbReference>
<comment type="similarity">
    <text evidence="2 8">Belongs to the YscJ lipoprotein family.</text>
</comment>
<evidence type="ECO:0000256" key="8">
    <source>
        <dbReference type="RuleBase" id="RU364102"/>
    </source>
</evidence>
<evidence type="ECO:0000256" key="5">
    <source>
        <dbReference type="ARBA" id="ARBA00023139"/>
    </source>
</evidence>
<evidence type="ECO:0000313" key="11">
    <source>
        <dbReference type="Proteomes" id="UP000494363"/>
    </source>
</evidence>
<evidence type="ECO:0000256" key="1">
    <source>
        <dbReference type="ARBA" id="ARBA00004459"/>
    </source>
</evidence>
<reference evidence="10 11" key="1">
    <citation type="submission" date="2020-04" db="EMBL/GenBank/DDBJ databases">
        <authorList>
            <person name="De Canck E."/>
        </authorList>
    </citation>
    <scope>NUCLEOTIDE SEQUENCE [LARGE SCALE GENOMIC DNA]</scope>
    <source>
        <strain evidence="10 11">LMG 29542</strain>
    </source>
</reference>
<dbReference type="RefSeq" id="WP_175232362.1">
    <property type="nucleotide sequence ID" value="NZ_CADIKH010000064.1"/>
</dbReference>
<dbReference type="Pfam" id="PF01514">
    <property type="entry name" value="YscJ_FliF"/>
    <property type="match status" value="1"/>
</dbReference>
<dbReference type="NCBIfam" id="TIGR02544">
    <property type="entry name" value="III_secr_YscJ"/>
    <property type="match status" value="1"/>
</dbReference>
<gene>
    <name evidence="10" type="ORF">LMG29542_07003</name>
</gene>
<dbReference type="GO" id="GO:0009279">
    <property type="term" value="C:cell outer membrane"/>
    <property type="evidence" value="ECO:0007669"/>
    <property type="project" value="UniProtKB-SubCell"/>
</dbReference>
<evidence type="ECO:0000256" key="2">
    <source>
        <dbReference type="ARBA" id="ARBA00009509"/>
    </source>
</evidence>
<dbReference type="GO" id="GO:0009306">
    <property type="term" value="P:protein secretion"/>
    <property type="evidence" value="ECO:0007669"/>
    <property type="project" value="InterPro"/>
</dbReference>
<protein>
    <recommendedName>
        <fullName evidence="8">Lipoprotein</fullName>
    </recommendedName>
</protein>
<feature type="domain" description="Flagellar M-ring N-terminal" evidence="9">
    <location>
        <begin position="29"/>
        <end position="194"/>
    </location>
</feature>
<evidence type="ECO:0000256" key="7">
    <source>
        <dbReference type="ARBA" id="ARBA00023288"/>
    </source>
</evidence>
<dbReference type="PRINTS" id="PR01338">
    <property type="entry name" value="TYPE3OMKPROT"/>
</dbReference>
<dbReference type="InterPro" id="IPR003282">
    <property type="entry name" value="T3SS_SctJ"/>
</dbReference>
<organism evidence="10 11">
    <name type="scientific">Paraburkholderia humisilvae</name>
    <dbReference type="NCBI Taxonomy" id="627669"/>
    <lineage>
        <taxon>Bacteria</taxon>
        <taxon>Pseudomonadati</taxon>
        <taxon>Pseudomonadota</taxon>
        <taxon>Betaproteobacteria</taxon>
        <taxon>Burkholderiales</taxon>
        <taxon>Burkholderiaceae</taxon>
        <taxon>Paraburkholderia</taxon>
    </lineage>
</organism>
<name>A0A6J5F234_9BURK</name>
<dbReference type="PANTHER" id="PTHR30046:SF2">
    <property type="entry name" value="YOP PROTEINS TRANSLOCATION LIPOPROTEIN J"/>
    <property type="match status" value="1"/>
</dbReference>
<sequence length="291" mass="31686">MRNTISRHARRGLLLGVLTLSLLLAGCKEELYSSLTEQDANQMVAALLESGVDASKSASADGKTWTLDVEGSQFTRAMEVLRERGLPPAKYDNLGELFQKSGLISTPTEERVRFIYGTSQELAETLSKIDGVVVARVQIVLPNNDPLAQTIKPSSAAVFIKYRPGANVQAWVPQIKTLVMHSVEGLTYDQVSVIAIPAAPADIPPLNAQPPDWNLWLRRIIEALLVIGSIVLFVIAQRGLSVNLKLAINNHTLAQEVMTGGAEGEKGTSPVKPRTKGIASIIDRFRKKRSK</sequence>
<dbReference type="EMBL" id="CADIKH010000064">
    <property type="protein sequence ID" value="CAB3772868.1"/>
    <property type="molecule type" value="Genomic_DNA"/>
</dbReference>
<keyword evidence="8" id="KW-1133">Transmembrane helix</keyword>
<keyword evidence="4 8" id="KW-0472">Membrane</keyword>
<keyword evidence="3 8" id="KW-0732">Signal</keyword>
<dbReference type="PROSITE" id="PS51257">
    <property type="entry name" value="PROKAR_LIPOPROTEIN"/>
    <property type="match status" value="1"/>
</dbReference>
<evidence type="ECO:0000256" key="3">
    <source>
        <dbReference type="ARBA" id="ARBA00022729"/>
    </source>
</evidence>
<keyword evidence="6 8" id="KW-0998">Cell outer membrane</keyword>